<dbReference type="PANTHER" id="PTHR23074">
    <property type="entry name" value="AAA DOMAIN-CONTAINING"/>
    <property type="match status" value="1"/>
</dbReference>
<dbReference type="CDD" id="cd19481">
    <property type="entry name" value="RecA-like_protease"/>
    <property type="match status" value="1"/>
</dbReference>
<evidence type="ECO:0000313" key="3">
    <source>
        <dbReference type="Proteomes" id="UP000256599"/>
    </source>
</evidence>
<protein>
    <submittedName>
        <fullName evidence="2">ATP-binding protein</fullName>
    </submittedName>
</protein>
<dbReference type="InterPro" id="IPR050304">
    <property type="entry name" value="MT-severing_AAA_ATPase"/>
</dbReference>
<dbReference type="InterPro" id="IPR003959">
    <property type="entry name" value="ATPase_AAA_core"/>
</dbReference>
<dbReference type="RefSeq" id="WP_104700586.1">
    <property type="nucleotide sequence ID" value="NZ_FZPP01000040.1"/>
</dbReference>
<dbReference type="SUPFAM" id="SSF52540">
    <property type="entry name" value="P-loop containing nucleoside triphosphate hydrolases"/>
    <property type="match status" value="1"/>
</dbReference>
<dbReference type="OrthoDB" id="9802352at2"/>
<evidence type="ECO:0000259" key="1">
    <source>
        <dbReference type="SMART" id="SM00382"/>
    </source>
</evidence>
<dbReference type="Pfam" id="PF22977">
    <property type="entry name" value="WHD"/>
    <property type="match status" value="1"/>
</dbReference>
<dbReference type="GO" id="GO:0016887">
    <property type="term" value="F:ATP hydrolysis activity"/>
    <property type="evidence" value="ECO:0007669"/>
    <property type="project" value="InterPro"/>
</dbReference>
<dbReference type="InterPro" id="IPR003593">
    <property type="entry name" value="AAA+_ATPase"/>
</dbReference>
<reference evidence="2 3" key="1">
    <citation type="submission" date="2018-04" db="EMBL/GenBank/DDBJ databases">
        <title>Novel Campyloabacter and Helicobacter Species and Strains.</title>
        <authorList>
            <person name="Mannion A.J."/>
            <person name="Shen Z."/>
            <person name="Fox J.G."/>
        </authorList>
    </citation>
    <scope>NUCLEOTIDE SEQUENCE [LARGE SCALE GENOMIC DNA]</scope>
    <source>
        <strain evidence="2 3">MIT 98-6070</strain>
    </source>
</reference>
<keyword evidence="2" id="KW-0067">ATP-binding</keyword>
<name>A0A3D8I4V7_9HELI</name>
<comment type="caution">
    <text evidence="2">The sequence shown here is derived from an EMBL/GenBank/DDBJ whole genome shotgun (WGS) entry which is preliminary data.</text>
</comment>
<keyword evidence="2" id="KW-0547">Nucleotide-binding</keyword>
<dbReference type="SMART" id="SM00382">
    <property type="entry name" value="AAA"/>
    <property type="match status" value="1"/>
</dbReference>
<feature type="domain" description="AAA+ ATPase" evidence="1">
    <location>
        <begin position="366"/>
        <end position="504"/>
    </location>
</feature>
<dbReference type="InterPro" id="IPR027417">
    <property type="entry name" value="P-loop_NTPase"/>
</dbReference>
<evidence type="ECO:0000313" key="2">
    <source>
        <dbReference type="EMBL" id="RDU59794.1"/>
    </source>
</evidence>
<accession>A0A3D8I4V7</accession>
<dbReference type="PANTHER" id="PTHR23074:SF83">
    <property type="entry name" value="VACUOLAR PROTEIN SORTING-ASSOCIATED PROTEIN 4A"/>
    <property type="match status" value="1"/>
</dbReference>
<dbReference type="EMBL" id="NXLR01000008">
    <property type="protein sequence ID" value="RDU59794.1"/>
    <property type="molecule type" value="Genomic_DNA"/>
</dbReference>
<organism evidence="2 3">
    <name type="scientific">Helicobacter marmotae</name>
    <dbReference type="NCBI Taxonomy" id="152490"/>
    <lineage>
        <taxon>Bacteria</taxon>
        <taxon>Pseudomonadati</taxon>
        <taxon>Campylobacterota</taxon>
        <taxon>Epsilonproteobacteria</taxon>
        <taxon>Campylobacterales</taxon>
        <taxon>Helicobacteraceae</taxon>
        <taxon>Helicobacter</taxon>
    </lineage>
</organism>
<dbReference type="GO" id="GO:0005524">
    <property type="term" value="F:ATP binding"/>
    <property type="evidence" value="ECO:0007669"/>
    <property type="project" value="UniProtKB-KW"/>
</dbReference>
<dbReference type="AlphaFoldDB" id="A0A3D8I4V7"/>
<dbReference type="Pfam" id="PF00004">
    <property type="entry name" value="AAA"/>
    <property type="match status" value="1"/>
</dbReference>
<sequence length="590" mass="67619">MKHYLDFISSQNLLDNEIFNLLKCTQEEGKILQYMAKQLILGENEFVVHELLVKACSTQSARNLSLTDSANKPAGQYLHYLYHIRNLIELGWLAQSTFLQNKPTDIALLELYNETICLSHAFLKLLEDGALFADLPEITAYEDHLEYLKDCFAYIDLLHKTSSLKWSQKLNSPSLSHANHRLKLMEERINARLKITHKDLRVLKLIKDNHLDKKEQIIFFALLKEEYTSSDESLRDMNALLELISHDEYDKIKNRPLLDETSTLVQKGLIDYEESLGYYGGISRHFFIPEQILQSIIHSKKRPKTSLDTLLKEQDIFELLEPKQDLKEIILDDSTREILDNLLAQVNANVAHLLKLWGIREKRGGISAKVLLYGPPGTGKTITALALAKSLKKQILSFDCSKILSKWVGESEKNVRKIFDSYKDISQASKTQPILLLNEADQFLSSRGQSASSVDKMHNQMQNIFLEQIERFEGILIATTNLLEHVDSAFSRRFEYKIAFKRPNLAQREALWLKHLPKAAPYGKDSKEELAKALSEYDLSGGQIALVVKNTAYKVATKPQPIFHKEDFLKHIKAELSGNFDGEKSMGFRR</sequence>
<dbReference type="Proteomes" id="UP000256599">
    <property type="component" value="Unassembled WGS sequence"/>
</dbReference>
<keyword evidence="3" id="KW-1185">Reference proteome</keyword>
<dbReference type="InterPro" id="IPR054472">
    <property type="entry name" value="WHD"/>
</dbReference>
<proteinExistence type="predicted"/>
<dbReference type="Gene3D" id="3.40.50.300">
    <property type="entry name" value="P-loop containing nucleotide triphosphate hydrolases"/>
    <property type="match status" value="1"/>
</dbReference>
<gene>
    <name evidence="2" type="ORF">CQA63_05090</name>
</gene>